<dbReference type="Proteomes" id="UP000828390">
    <property type="component" value="Unassembled WGS sequence"/>
</dbReference>
<evidence type="ECO:0000313" key="1">
    <source>
        <dbReference type="EMBL" id="KAH3874099.1"/>
    </source>
</evidence>
<accession>A0A9D4MDB5</accession>
<keyword evidence="2" id="KW-1185">Reference proteome</keyword>
<protein>
    <submittedName>
        <fullName evidence="1">Uncharacterized protein</fullName>
    </submittedName>
</protein>
<comment type="caution">
    <text evidence="1">The sequence shown here is derived from an EMBL/GenBank/DDBJ whole genome shotgun (WGS) entry which is preliminary data.</text>
</comment>
<reference evidence="1" key="2">
    <citation type="submission" date="2020-11" db="EMBL/GenBank/DDBJ databases">
        <authorList>
            <person name="McCartney M.A."/>
            <person name="Auch B."/>
            <person name="Kono T."/>
            <person name="Mallez S."/>
            <person name="Becker A."/>
            <person name="Gohl D.M."/>
            <person name="Silverstein K.A.T."/>
            <person name="Koren S."/>
            <person name="Bechman K.B."/>
            <person name="Herman A."/>
            <person name="Abrahante J.E."/>
            <person name="Garbe J."/>
        </authorList>
    </citation>
    <scope>NUCLEOTIDE SEQUENCE</scope>
    <source>
        <strain evidence="1">Duluth1</strain>
        <tissue evidence="1">Whole animal</tissue>
    </source>
</reference>
<organism evidence="1 2">
    <name type="scientific">Dreissena polymorpha</name>
    <name type="common">Zebra mussel</name>
    <name type="synonym">Mytilus polymorpha</name>
    <dbReference type="NCBI Taxonomy" id="45954"/>
    <lineage>
        <taxon>Eukaryota</taxon>
        <taxon>Metazoa</taxon>
        <taxon>Spiralia</taxon>
        <taxon>Lophotrochozoa</taxon>
        <taxon>Mollusca</taxon>
        <taxon>Bivalvia</taxon>
        <taxon>Autobranchia</taxon>
        <taxon>Heteroconchia</taxon>
        <taxon>Euheterodonta</taxon>
        <taxon>Imparidentia</taxon>
        <taxon>Neoheterodontei</taxon>
        <taxon>Myida</taxon>
        <taxon>Dreissenoidea</taxon>
        <taxon>Dreissenidae</taxon>
        <taxon>Dreissena</taxon>
    </lineage>
</organism>
<proteinExistence type="predicted"/>
<evidence type="ECO:0000313" key="2">
    <source>
        <dbReference type="Proteomes" id="UP000828390"/>
    </source>
</evidence>
<reference evidence="1" key="1">
    <citation type="journal article" date="2019" name="bioRxiv">
        <title>The Genome of the Zebra Mussel, Dreissena polymorpha: A Resource for Invasive Species Research.</title>
        <authorList>
            <person name="McCartney M.A."/>
            <person name="Auch B."/>
            <person name="Kono T."/>
            <person name="Mallez S."/>
            <person name="Zhang Y."/>
            <person name="Obille A."/>
            <person name="Becker A."/>
            <person name="Abrahante J.E."/>
            <person name="Garbe J."/>
            <person name="Badalamenti J.P."/>
            <person name="Herman A."/>
            <person name="Mangelson H."/>
            <person name="Liachko I."/>
            <person name="Sullivan S."/>
            <person name="Sone E.D."/>
            <person name="Koren S."/>
            <person name="Silverstein K.A.T."/>
            <person name="Beckman K.B."/>
            <person name="Gohl D.M."/>
        </authorList>
    </citation>
    <scope>NUCLEOTIDE SEQUENCE</scope>
    <source>
        <strain evidence="1">Duluth1</strain>
        <tissue evidence="1">Whole animal</tissue>
    </source>
</reference>
<dbReference type="AlphaFoldDB" id="A0A9D4MDB5"/>
<sequence length="210" mass="23567">MTQILPNNINTVLKVYPSWFVTSTSHSKTKQPRIELTLDKALKNDSSFVVWSSMPFDSNPTLGRTQTQPLAITARPACHLTFLSLSHWTACHANEFKSSKQILLANNTNIVKVNVDGNRCSLAHHIFSNVGYINTSNSRALSTIIDINLARQQHQSSPHEPQSRTNLSLHLTLAASVHDDPSTRPDPSASTLTYALKRLHYYPRRRTLLK</sequence>
<name>A0A9D4MDB5_DREPO</name>
<gene>
    <name evidence="1" type="ORF">DPMN_037340</name>
</gene>
<dbReference type="EMBL" id="JAIWYP010000002">
    <property type="protein sequence ID" value="KAH3874099.1"/>
    <property type="molecule type" value="Genomic_DNA"/>
</dbReference>